<protein>
    <recommendedName>
        <fullName evidence="4">Htaa domain protein</fullName>
    </recommendedName>
</protein>
<reference evidence="2 3" key="1">
    <citation type="submission" date="2021-01" db="EMBL/GenBank/DDBJ databases">
        <title>Whole genome shotgun sequence of Planobispora longispora NBRC 13918.</title>
        <authorList>
            <person name="Komaki H."/>
            <person name="Tamura T."/>
        </authorList>
    </citation>
    <scope>NUCLEOTIDE SEQUENCE [LARGE SCALE GENOMIC DNA]</scope>
    <source>
        <strain evidence="2 3">NBRC 13918</strain>
    </source>
</reference>
<comment type="caution">
    <text evidence="2">The sequence shown here is derived from an EMBL/GenBank/DDBJ whole genome shotgun (WGS) entry which is preliminary data.</text>
</comment>
<feature type="chain" id="PRO_5035319058" description="Htaa domain protein" evidence="1">
    <location>
        <begin position="28"/>
        <end position="368"/>
    </location>
</feature>
<organism evidence="2 3">
    <name type="scientific">Planobispora longispora</name>
    <dbReference type="NCBI Taxonomy" id="28887"/>
    <lineage>
        <taxon>Bacteria</taxon>
        <taxon>Bacillati</taxon>
        <taxon>Actinomycetota</taxon>
        <taxon>Actinomycetes</taxon>
        <taxon>Streptosporangiales</taxon>
        <taxon>Streptosporangiaceae</taxon>
        <taxon>Planobispora</taxon>
    </lineage>
</organism>
<dbReference type="EMBL" id="BOOH01000049">
    <property type="protein sequence ID" value="GIH79514.1"/>
    <property type="molecule type" value="Genomic_DNA"/>
</dbReference>
<evidence type="ECO:0000256" key="1">
    <source>
        <dbReference type="SAM" id="SignalP"/>
    </source>
</evidence>
<keyword evidence="1" id="KW-0732">Signal</keyword>
<proteinExistence type="predicted"/>
<name>A0A8J3RQV0_9ACTN</name>
<dbReference type="RefSeq" id="WP_203893977.1">
    <property type="nucleotide sequence ID" value="NZ_BOOH01000049.1"/>
</dbReference>
<dbReference type="Proteomes" id="UP000616724">
    <property type="component" value="Unassembled WGS sequence"/>
</dbReference>
<evidence type="ECO:0000313" key="2">
    <source>
        <dbReference type="EMBL" id="GIH79514.1"/>
    </source>
</evidence>
<evidence type="ECO:0000313" key="3">
    <source>
        <dbReference type="Proteomes" id="UP000616724"/>
    </source>
</evidence>
<dbReference type="AlphaFoldDB" id="A0A8J3RQV0"/>
<feature type="signal peptide" evidence="1">
    <location>
        <begin position="1"/>
        <end position="27"/>
    </location>
</feature>
<accession>A0A8J3RQV0</accession>
<gene>
    <name evidence="2" type="ORF">Plo01_59430</name>
</gene>
<sequence length="368" mass="40556">MLQRTRSIVVAVAIGAGALALAPTATAAAGAPSSAPATVGAETRTAAATKIVDFDATPDDVLKGKSLEVSGQLLREDGGWKGLADQEVAITFRAKGTDAFKQIVKVKTGKDGLFKATVTAEVTGWWRADFAGTATAKPSTSDTDRVDVKEPPKFVYSRITDFRVWPGSVDEGDTIHVRGHLQVETDKGWAAYKDQRVHILFRADGSSRWEHVTSDWTGHDGRFAADLEARASGHWRAVFEGAKGVKGAGSHAVHVTVREPEPEREASRVVKFNASPEPVRYGKYLKFTGKLQVRDDWGWDGHHAKVGLYFKPKYSDKWYFVKNTWSTGSGKLYTKAKAYRSGYWKFVFRGDEDFYGDSSRSDYVRVKR</sequence>
<keyword evidence="3" id="KW-1185">Reference proteome</keyword>
<evidence type="ECO:0008006" key="4">
    <source>
        <dbReference type="Google" id="ProtNLM"/>
    </source>
</evidence>